<dbReference type="SUPFAM" id="SSF52172">
    <property type="entry name" value="CheY-like"/>
    <property type="match status" value="1"/>
</dbReference>
<accession>A0A1I4VJ82</accession>
<dbReference type="CDD" id="cd00156">
    <property type="entry name" value="REC"/>
    <property type="match status" value="1"/>
</dbReference>
<proteinExistence type="predicted"/>
<organism evidence="4 5">
    <name type="scientific">Algoriella xinjiangensis</name>
    <dbReference type="NCBI Taxonomy" id="684065"/>
    <lineage>
        <taxon>Bacteria</taxon>
        <taxon>Pseudomonadati</taxon>
        <taxon>Bacteroidota</taxon>
        <taxon>Flavobacteriia</taxon>
        <taxon>Flavobacteriales</taxon>
        <taxon>Weeksellaceae</taxon>
        <taxon>Algoriella</taxon>
    </lineage>
</organism>
<dbReference type="InterPro" id="IPR050595">
    <property type="entry name" value="Bact_response_regulator"/>
</dbReference>
<dbReference type="PANTHER" id="PTHR44591">
    <property type="entry name" value="STRESS RESPONSE REGULATOR PROTEIN 1"/>
    <property type="match status" value="1"/>
</dbReference>
<evidence type="ECO:0000313" key="4">
    <source>
        <dbReference type="EMBL" id="SFN01209.1"/>
    </source>
</evidence>
<dbReference type="PROSITE" id="PS50110">
    <property type="entry name" value="RESPONSE_REGULATORY"/>
    <property type="match status" value="1"/>
</dbReference>
<evidence type="ECO:0000256" key="2">
    <source>
        <dbReference type="PROSITE-ProRule" id="PRU00169"/>
    </source>
</evidence>
<dbReference type="InterPro" id="IPR001789">
    <property type="entry name" value="Sig_transdc_resp-reg_receiver"/>
</dbReference>
<keyword evidence="1 2" id="KW-0597">Phosphoprotein</keyword>
<feature type="domain" description="Response regulatory" evidence="3">
    <location>
        <begin position="7"/>
        <end position="123"/>
    </location>
</feature>
<feature type="modified residue" description="4-aspartylphosphate" evidence="2">
    <location>
        <position position="58"/>
    </location>
</feature>
<gene>
    <name evidence="4" type="ORF">SAMN05421738_105171</name>
</gene>
<dbReference type="SMART" id="SM00448">
    <property type="entry name" value="REC"/>
    <property type="match status" value="1"/>
</dbReference>
<reference evidence="5" key="1">
    <citation type="submission" date="2016-10" db="EMBL/GenBank/DDBJ databases">
        <authorList>
            <person name="Varghese N."/>
            <person name="Submissions S."/>
        </authorList>
    </citation>
    <scope>NUCLEOTIDE SEQUENCE [LARGE SCALE GENOMIC DNA]</scope>
    <source>
        <strain evidence="5">XJ109</strain>
    </source>
</reference>
<dbReference type="Proteomes" id="UP000199149">
    <property type="component" value="Unassembled WGS sequence"/>
</dbReference>
<dbReference type="Gene3D" id="3.40.50.2300">
    <property type="match status" value="1"/>
</dbReference>
<evidence type="ECO:0000256" key="1">
    <source>
        <dbReference type="ARBA" id="ARBA00022553"/>
    </source>
</evidence>
<dbReference type="RefSeq" id="WP_092907610.1">
    <property type="nucleotide sequence ID" value="NZ_FOUZ01000005.1"/>
</dbReference>
<dbReference type="AlphaFoldDB" id="A0A1I4VJ82"/>
<keyword evidence="5" id="KW-1185">Reference proteome</keyword>
<dbReference type="STRING" id="684065.SAMN05421738_105171"/>
<protein>
    <submittedName>
        <fullName evidence="4">Two-component system, OmpR family, response regulator MprA</fullName>
    </submittedName>
</protein>
<dbReference type="GO" id="GO:0000160">
    <property type="term" value="P:phosphorelay signal transduction system"/>
    <property type="evidence" value="ECO:0007669"/>
    <property type="project" value="InterPro"/>
</dbReference>
<evidence type="ECO:0000259" key="3">
    <source>
        <dbReference type="PROSITE" id="PS50110"/>
    </source>
</evidence>
<evidence type="ECO:0000313" key="5">
    <source>
        <dbReference type="Proteomes" id="UP000199149"/>
    </source>
</evidence>
<dbReference type="OrthoDB" id="9789181at2"/>
<dbReference type="EMBL" id="FOUZ01000005">
    <property type="protein sequence ID" value="SFN01209.1"/>
    <property type="molecule type" value="Genomic_DNA"/>
</dbReference>
<dbReference type="Pfam" id="PF00072">
    <property type="entry name" value="Response_reg"/>
    <property type="match status" value="1"/>
</dbReference>
<sequence>MNNQPKKIHIVDDNPAILDSLEILLNMEGYEVKKFEKGSELLNNLKLNQSMPDTVLMDMWINGEDGRDFCRLIKEDDSLKSIPVLIMSASRGLSNSAFENGADDFIPKPFELEEILEKIYRFTHN</sequence>
<name>A0A1I4VJ82_9FLAO</name>
<dbReference type="PANTHER" id="PTHR44591:SF3">
    <property type="entry name" value="RESPONSE REGULATORY DOMAIN-CONTAINING PROTEIN"/>
    <property type="match status" value="1"/>
</dbReference>
<dbReference type="InterPro" id="IPR011006">
    <property type="entry name" value="CheY-like_superfamily"/>
</dbReference>